<feature type="transmembrane region" description="Helical" evidence="7">
    <location>
        <begin position="69"/>
        <end position="93"/>
    </location>
</feature>
<evidence type="ECO:0000256" key="3">
    <source>
        <dbReference type="ARBA" id="ARBA00022475"/>
    </source>
</evidence>
<feature type="transmembrane region" description="Helical" evidence="7">
    <location>
        <begin position="265"/>
        <end position="289"/>
    </location>
</feature>
<dbReference type="STRING" id="553207.HMPREF0299_7282"/>
<dbReference type="Proteomes" id="UP000004218">
    <property type="component" value="Unassembled WGS sequence"/>
</dbReference>
<gene>
    <name evidence="8" type="ORF">HMPREF0299_7282</name>
</gene>
<feature type="transmembrane region" description="Helical" evidence="7">
    <location>
        <begin position="105"/>
        <end position="122"/>
    </location>
</feature>
<dbReference type="EMBL" id="ACSH02000004">
    <property type="protein sequence ID" value="EFM49502.1"/>
    <property type="molecule type" value="Genomic_DNA"/>
</dbReference>
<feature type="transmembrane region" description="Helical" evidence="7">
    <location>
        <begin position="31"/>
        <end position="49"/>
    </location>
</feature>
<dbReference type="Pfam" id="PF03773">
    <property type="entry name" value="ArsP_1"/>
    <property type="match status" value="1"/>
</dbReference>
<evidence type="ECO:0000256" key="1">
    <source>
        <dbReference type="ARBA" id="ARBA00004651"/>
    </source>
</evidence>
<feature type="transmembrane region" description="Helical" evidence="7">
    <location>
        <begin position="295"/>
        <end position="318"/>
    </location>
</feature>
<proteinExistence type="inferred from homology"/>
<sequence>MEAIRYGISLGIGIKLMTVPSQSSLPKLRQISLSIFVVLGLVILSGLRFPILHQVFQECPKLHAATATFVALCIGVIPFILLGSMASATVAIMMTPSRWARIIPAHPFAAILIAACCGMITPSCECASVPLARRMMLSGVPAGAAITFMVAAPSLNPVVIYATMTAFNSWQIAMARWTAGLMAVIGVGMIVTFFGHRAFNKLVPVDELVCHSVSRQRVSKKNQWLQAMSHDALSSLTFVIIGAGCAAIATTLLPRSFMSVVQNNILMAILVMMGLAMMLSLCSLGDAFVAASFSALPLASLLVFLVLGPIIDLKLAALMDGMLGVQATKVIALAGVCMALISTIIVAGIWGWLS</sequence>
<evidence type="ECO:0000256" key="5">
    <source>
        <dbReference type="ARBA" id="ARBA00022989"/>
    </source>
</evidence>
<organism evidence="8 9">
    <name type="scientific">Corynebacterium matruchotii ATCC 14266</name>
    <dbReference type="NCBI Taxonomy" id="553207"/>
    <lineage>
        <taxon>Bacteria</taxon>
        <taxon>Bacillati</taxon>
        <taxon>Actinomycetota</taxon>
        <taxon>Actinomycetes</taxon>
        <taxon>Mycobacteriales</taxon>
        <taxon>Corynebacteriaceae</taxon>
        <taxon>Corynebacterium</taxon>
    </lineage>
</organism>
<accession>E0DE87</accession>
<feature type="transmembrane region" description="Helical" evidence="7">
    <location>
        <begin position="232"/>
        <end position="253"/>
    </location>
</feature>
<evidence type="ECO:0000313" key="9">
    <source>
        <dbReference type="Proteomes" id="UP000004218"/>
    </source>
</evidence>
<dbReference type="InterPro" id="IPR052923">
    <property type="entry name" value="UPF0718"/>
</dbReference>
<comment type="subcellular location">
    <subcellularLocation>
        <location evidence="1">Cell membrane</location>
        <topology evidence="1">Multi-pass membrane protein</topology>
    </subcellularLocation>
</comment>
<dbReference type="AlphaFoldDB" id="E0DE87"/>
<keyword evidence="9" id="KW-1185">Reference proteome</keyword>
<evidence type="ECO:0000256" key="2">
    <source>
        <dbReference type="ARBA" id="ARBA00006386"/>
    </source>
</evidence>
<dbReference type="GO" id="GO:0005886">
    <property type="term" value="C:plasma membrane"/>
    <property type="evidence" value="ECO:0007669"/>
    <property type="project" value="UniProtKB-SubCell"/>
</dbReference>
<comment type="similarity">
    <text evidence="2">Belongs to the UPF0718 family.</text>
</comment>
<evidence type="ECO:0000256" key="7">
    <source>
        <dbReference type="SAM" id="Phobius"/>
    </source>
</evidence>
<keyword evidence="3" id="KW-1003">Cell membrane</keyword>
<protein>
    <submittedName>
        <fullName evidence="8">Permease</fullName>
    </submittedName>
</protein>
<keyword evidence="4 7" id="KW-0812">Transmembrane</keyword>
<keyword evidence="5 7" id="KW-1133">Transmembrane helix</keyword>
<name>E0DE87_9CORY</name>
<comment type="caution">
    <text evidence="8">The sequence shown here is derived from an EMBL/GenBank/DDBJ whole genome shotgun (WGS) entry which is preliminary data.</text>
</comment>
<evidence type="ECO:0000256" key="6">
    <source>
        <dbReference type="ARBA" id="ARBA00023136"/>
    </source>
</evidence>
<feature type="transmembrane region" description="Helical" evidence="7">
    <location>
        <begin position="330"/>
        <end position="353"/>
    </location>
</feature>
<dbReference type="PANTHER" id="PTHR34184:SF4">
    <property type="entry name" value="UPF0718 PROTEIN YCGR"/>
    <property type="match status" value="1"/>
</dbReference>
<evidence type="ECO:0000313" key="8">
    <source>
        <dbReference type="EMBL" id="EFM49502.1"/>
    </source>
</evidence>
<keyword evidence="6 7" id="KW-0472">Membrane</keyword>
<reference evidence="8" key="1">
    <citation type="submission" date="2010-08" db="EMBL/GenBank/DDBJ databases">
        <authorList>
            <person name="Harkins D.M."/>
            <person name="Madupu R."/>
            <person name="Durkin A.S."/>
            <person name="Torralba M."/>
            <person name="Methe B."/>
            <person name="Sutton G.G."/>
            <person name="Nelson K.E."/>
        </authorList>
    </citation>
    <scope>NUCLEOTIDE SEQUENCE [LARGE SCALE GENOMIC DNA]</scope>
    <source>
        <strain evidence="8">ATCC 14266</strain>
    </source>
</reference>
<dbReference type="eggNOG" id="COG0701">
    <property type="taxonomic scope" value="Bacteria"/>
</dbReference>
<dbReference type="InterPro" id="IPR005524">
    <property type="entry name" value="DUF318"/>
</dbReference>
<dbReference type="PANTHER" id="PTHR34184">
    <property type="entry name" value="UPF0718 PROTEIN YCGR"/>
    <property type="match status" value="1"/>
</dbReference>
<feature type="transmembrane region" description="Helical" evidence="7">
    <location>
        <begin position="142"/>
        <end position="162"/>
    </location>
</feature>
<evidence type="ECO:0000256" key="4">
    <source>
        <dbReference type="ARBA" id="ARBA00022692"/>
    </source>
</evidence>
<feature type="transmembrane region" description="Helical" evidence="7">
    <location>
        <begin position="174"/>
        <end position="194"/>
    </location>
</feature>